<evidence type="ECO:0000313" key="2">
    <source>
        <dbReference type="EMBL" id="MBU8543767.1"/>
    </source>
</evidence>
<evidence type="ECO:0000256" key="1">
    <source>
        <dbReference type="SAM" id="MobiDB-lite"/>
    </source>
</evidence>
<dbReference type="Proteomes" id="UP000689967">
    <property type="component" value="Unassembled WGS sequence"/>
</dbReference>
<gene>
    <name evidence="2" type="ORF">JJQ90_08620</name>
</gene>
<feature type="region of interest" description="Disordered" evidence="1">
    <location>
        <begin position="1"/>
        <end position="87"/>
    </location>
</feature>
<proteinExistence type="predicted"/>
<sequence length="186" mass="19236">MVAQPAAREDAPPAPREDEAAPPAADEVSGAAAEDAAAAMPLQASQPQPVLPQPAPAKTQPPEASRPAPSSPDPRSGDEAMSRPRARSLLAGLAKLIESPPPRIVIAEPPVAPIAPPGLGRRAQERPPGPPPGYEAPVHVGYLPAPKAPQTPRAAAAPRRFALLDEIAVARRRVDPRRGASHLPPD</sequence>
<dbReference type="EMBL" id="JAERQM010000002">
    <property type="protein sequence ID" value="MBU8543767.1"/>
    <property type="molecule type" value="Genomic_DNA"/>
</dbReference>
<comment type="caution">
    <text evidence="2">The sequence shown here is derived from an EMBL/GenBank/DDBJ whole genome shotgun (WGS) entry which is preliminary data.</text>
</comment>
<feature type="compositionally biased region" description="Low complexity" evidence="1">
    <location>
        <begin position="21"/>
        <end position="48"/>
    </location>
</feature>
<reference evidence="2 3" key="1">
    <citation type="submission" date="2021-01" db="EMBL/GenBank/DDBJ databases">
        <title>Roseomonas sp. nov, a bacterium isolated from an oil production mixture in Yumen Oilfield.</title>
        <authorList>
            <person name="Wu D."/>
        </authorList>
    </citation>
    <scope>NUCLEOTIDE SEQUENCE [LARGE SCALE GENOMIC DNA]</scope>
    <source>
        <strain evidence="2 3">ROY-5-3</strain>
    </source>
</reference>
<feature type="compositionally biased region" description="Low complexity" evidence="1">
    <location>
        <begin position="144"/>
        <end position="156"/>
    </location>
</feature>
<dbReference type="RefSeq" id="WP_216874377.1">
    <property type="nucleotide sequence ID" value="NZ_JAERQM010000002.1"/>
</dbReference>
<organism evidence="2 3">
    <name type="scientific">Falsiroseomonas oleicola</name>
    <dbReference type="NCBI Taxonomy" id="2801474"/>
    <lineage>
        <taxon>Bacteria</taxon>
        <taxon>Pseudomonadati</taxon>
        <taxon>Pseudomonadota</taxon>
        <taxon>Alphaproteobacteria</taxon>
        <taxon>Acetobacterales</taxon>
        <taxon>Roseomonadaceae</taxon>
        <taxon>Falsiroseomonas</taxon>
    </lineage>
</organism>
<feature type="compositionally biased region" description="Basic and acidic residues" evidence="1">
    <location>
        <begin position="7"/>
        <end position="19"/>
    </location>
</feature>
<accession>A0ABS6H4Z6</accession>
<name>A0ABS6H4Z6_9PROT</name>
<keyword evidence="3" id="KW-1185">Reference proteome</keyword>
<evidence type="ECO:0000313" key="3">
    <source>
        <dbReference type="Proteomes" id="UP000689967"/>
    </source>
</evidence>
<protein>
    <submittedName>
        <fullName evidence="2">Uncharacterized protein</fullName>
    </submittedName>
</protein>
<feature type="region of interest" description="Disordered" evidence="1">
    <location>
        <begin position="115"/>
        <end position="156"/>
    </location>
</feature>